<name>A0A2P6QVT4_ROSCH</name>
<protein>
    <submittedName>
        <fullName evidence="1">Uncharacterized protein</fullName>
    </submittedName>
</protein>
<keyword evidence="2" id="KW-1185">Reference proteome</keyword>
<evidence type="ECO:0000313" key="2">
    <source>
        <dbReference type="Proteomes" id="UP000238479"/>
    </source>
</evidence>
<accession>A0A2P6QVT4</accession>
<proteinExistence type="predicted"/>
<dbReference type="Proteomes" id="UP000238479">
    <property type="component" value="Chromosome 4"/>
</dbReference>
<dbReference type="AlphaFoldDB" id="A0A2P6QVT4"/>
<reference evidence="1 2" key="1">
    <citation type="journal article" date="2018" name="Nat. Genet.">
        <title>The Rosa genome provides new insights in the design of modern roses.</title>
        <authorList>
            <person name="Bendahmane M."/>
        </authorList>
    </citation>
    <scope>NUCLEOTIDE SEQUENCE [LARGE SCALE GENOMIC DNA]</scope>
    <source>
        <strain evidence="2">cv. Old Blush</strain>
    </source>
</reference>
<sequence>MSSIASEFGLNVGAFGINLGLFLLTTTDAERETLCWRLCGDEGVLCFAYQHW</sequence>
<dbReference type="Gramene" id="PRQ38297">
    <property type="protein sequence ID" value="PRQ38297"/>
    <property type="gene ID" value="RchiOBHm_Chr4g0412271"/>
</dbReference>
<organism evidence="1 2">
    <name type="scientific">Rosa chinensis</name>
    <name type="common">China rose</name>
    <dbReference type="NCBI Taxonomy" id="74649"/>
    <lineage>
        <taxon>Eukaryota</taxon>
        <taxon>Viridiplantae</taxon>
        <taxon>Streptophyta</taxon>
        <taxon>Embryophyta</taxon>
        <taxon>Tracheophyta</taxon>
        <taxon>Spermatophyta</taxon>
        <taxon>Magnoliopsida</taxon>
        <taxon>eudicotyledons</taxon>
        <taxon>Gunneridae</taxon>
        <taxon>Pentapetalae</taxon>
        <taxon>rosids</taxon>
        <taxon>fabids</taxon>
        <taxon>Rosales</taxon>
        <taxon>Rosaceae</taxon>
        <taxon>Rosoideae</taxon>
        <taxon>Rosoideae incertae sedis</taxon>
        <taxon>Rosa</taxon>
    </lineage>
</organism>
<gene>
    <name evidence="1" type="ORF">RchiOBHm_Chr4g0412271</name>
</gene>
<comment type="caution">
    <text evidence="1">The sequence shown here is derived from an EMBL/GenBank/DDBJ whole genome shotgun (WGS) entry which is preliminary data.</text>
</comment>
<dbReference type="EMBL" id="PDCK01000042">
    <property type="protein sequence ID" value="PRQ38297.1"/>
    <property type="molecule type" value="Genomic_DNA"/>
</dbReference>
<evidence type="ECO:0000313" key="1">
    <source>
        <dbReference type="EMBL" id="PRQ38297.1"/>
    </source>
</evidence>